<evidence type="ECO:0000313" key="4">
    <source>
        <dbReference type="Proteomes" id="UP000712281"/>
    </source>
</evidence>
<evidence type="ECO:0000259" key="2">
    <source>
        <dbReference type="Pfam" id="PF20167"/>
    </source>
</evidence>
<comment type="caution">
    <text evidence="3">The sequence shown here is derived from an EMBL/GenBank/DDBJ whole genome shotgun (WGS) entry which is preliminary data.</text>
</comment>
<evidence type="ECO:0000313" key="3">
    <source>
        <dbReference type="EMBL" id="KAF2552508.1"/>
    </source>
</evidence>
<evidence type="ECO:0000256" key="1">
    <source>
        <dbReference type="SAM" id="MobiDB-lite"/>
    </source>
</evidence>
<feature type="compositionally biased region" description="Acidic residues" evidence="1">
    <location>
        <begin position="50"/>
        <end position="73"/>
    </location>
</feature>
<reference evidence="3" key="1">
    <citation type="submission" date="2019-12" db="EMBL/GenBank/DDBJ databases">
        <title>Genome sequencing and annotation of Brassica cretica.</title>
        <authorList>
            <person name="Studholme D.J."/>
            <person name="Sarris P.F."/>
        </authorList>
    </citation>
    <scope>NUCLEOTIDE SEQUENCE</scope>
    <source>
        <strain evidence="3">PFS-001/15</strain>
        <tissue evidence="3">Leaf</tissue>
    </source>
</reference>
<organism evidence="3 4">
    <name type="scientific">Brassica cretica</name>
    <name type="common">Mustard</name>
    <dbReference type="NCBI Taxonomy" id="69181"/>
    <lineage>
        <taxon>Eukaryota</taxon>
        <taxon>Viridiplantae</taxon>
        <taxon>Streptophyta</taxon>
        <taxon>Embryophyta</taxon>
        <taxon>Tracheophyta</taxon>
        <taxon>Spermatophyta</taxon>
        <taxon>Magnoliopsida</taxon>
        <taxon>eudicotyledons</taxon>
        <taxon>Gunneridae</taxon>
        <taxon>Pentapetalae</taxon>
        <taxon>rosids</taxon>
        <taxon>malvids</taxon>
        <taxon>Brassicales</taxon>
        <taxon>Brassicaceae</taxon>
        <taxon>Brassiceae</taxon>
        <taxon>Brassica</taxon>
    </lineage>
</organism>
<gene>
    <name evidence="3" type="ORF">F2Q68_00034892</name>
</gene>
<proteinExistence type="predicted"/>
<feature type="compositionally biased region" description="Basic residues" evidence="1">
    <location>
        <begin position="33"/>
        <end position="44"/>
    </location>
</feature>
<dbReference type="InterPro" id="IPR046796">
    <property type="entry name" value="Transposase_32_dom"/>
</dbReference>
<dbReference type="Pfam" id="PF20167">
    <property type="entry name" value="Transposase_32"/>
    <property type="match status" value="1"/>
</dbReference>
<dbReference type="Proteomes" id="UP000712281">
    <property type="component" value="Unassembled WGS sequence"/>
</dbReference>
<sequence>MQPLRRSSRLTRNTNSAHLSTQVPETAVSSSRKNSRKSSQRRIRCTPPPEDSEPEVESLSEENSSEEEEDMQEEILPKETRYENSRTAFHGLYQEKPDLLRPSKKPLSARFMTQGARERYVSLKPRKFIHQQRLSLSDKNLQDVKKVIADAGLLYTVCDSDSFKPSTVREFVANLGDAEPRGDGVAVYVRGSVIEFSPSLINTMYCIPRCEEDSRWMNEKLDKVCTLLSGNRIKRWEDMSSKYLTVTNQVLYKLVCSNWIPTMSYTAMNAERLRFIYMLHLRKGFNFGKVIYNQILRMAENTDTEKKRKIILPTLIQQVFLIQRTVPPDNSDEAESDFPKLVVKDKKAGLGSGADSKEPNLEEDIDQAITFLKGIRSRLRRGEYQLQREDEDTESG</sequence>
<dbReference type="AlphaFoldDB" id="A0A8S9H955"/>
<accession>A0A8S9H955</accession>
<dbReference type="EMBL" id="QGKW02001988">
    <property type="protein sequence ID" value="KAF2552508.1"/>
    <property type="molecule type" value="Genomic_DNA"/>
</dbReference>
<feature type="compositionally biased region" description="Polar residues" evidence="1">
    <location>
        <begin position="17"/>
        <end position="28"/>
    </location>
</feature>
<feature type="domain" description="Putative plant transposon protein" evidence="2">
    <location>
        <begin position="159"/>
        <end position="323"/>
    </location>
</feature>
<name>A0A8S9H955_BRACR</name>
<protein>
    <recommendedName>
        <fullName evidence="2">Putative plant transposon protein domain-containing protein</fullName>
    </recommendedName>
</protein>
<feature type="region of interest" description="Disordered" evidence="1">
    <location>
        <begin position="1"/>
        <end position="83"/>
    </location>
</feature>